<evidence type="ECO:0000256" key="1">
    <source>
        <dbReference type="ARBA" id="ARBA00022679"/>
    </source>
</evidence>
<protein>
    <recommendedName>
        <fullName evidence="5">GHMP kinase C-terminal domain-containing protein</fullName>
    </recommendedName>
</protein>
<dbReference type="PANTHER" id="PTHR32463">
    <property type="entry name" value="L-FUCOSE KINASE"/>
    <property type="match status" value="1"/>
</dbReference>
<keyword evidence="2" id="KW-0418">Kinase</keyword>
<evidence type="ECO:0000256" key="2">
    <source>
        <dbReference type="ARBA" id="ARBA00022777"/>
    </source>
</evidence>
<evidence type="ECO:0000313" key="3">
    <source>
        <dbReference type="EMBL" id="MFH4982781.1"/>
    </source>
</evidence>
<sequence length="208" mass="23007">MIMINVLHVEQLLTTGGGWQDQVGGLFPGVKISRFNTENGQLLTEPIPIDGKFVNELEHRLVLVYTGKTRLAKNLLQEVVRNWFSRNSLLLSSLSSLAELSESSASKLANGEFPVEEVKSYYEIKKCIATGCEPLNVKEFKNYLEAEKIIESAWIAGAGGGGFLYLWLTSAGDVQRVLNVINNHSKFAGFTLHSVNIDMNPLHIEAIS</sequence>
<organism evidence="3 4">
    <name type="scientific">Gnathostoma spinigerum</name>
    <dbReference type="NCBI Taxonomy" id="75299"/>
    <lineage>
        <taxon>Eukaryota</taxon>
        <taxon>Metazoa</taxon>
        <taxon>Ecdysozoa</taxon>
        <taxon>Nematoda</taxon>
        <taxon>Chromadorea</taxon>
        <taxon>Rhabditida</taxon>
        <taxon>Spirurina</taxon>
        <taxon>Gnathostomatomorpha</taxon>
        <taxon>Gnathostomatoidea</taxon>
        <taxon>Gnathostomatidae</taxon>
        <taxon>Gnathostoma</taxon>
    </lineage>
</organism>
<keyword evidence="4" id="KW-1185">Reference proteome</keyword>
<dbReference type="PANTHER" id="PTHR32463:SF0">
    <property type="entry name" value="L-FUCOSE KINASE"/>
    <property type="match status" value="1"/>
</dbReference>
<keyword evidence="1" id="KW-0808">Transferase</keyword>
<dbReference type="Gene3D" id="3.30.230.120">
    <property type="match status" value="1"/>
</dbReference>
<dbReference type="AlphaFoldDB" id="A0ABD6EZ70"/>
<gene>
    <name evidence="3" type="ORF">AB6A40_009490</name>
</gene>
<evidence type="ECO:0008006" key="5">
    <source>
        <dbReference type="Google" id="ProtNLM"/>
    </source>
</evidence>
<proteinExistence type="predicted"/>
<evidence type="ECO:0000313" key="4">
    <source>
        <dbReference type="Proteomes" id="UP001608902"/>
    </source>
</evidence>
<dbReference type="SUPFAM" id="SSF55060">
    <property type="entry name" value="GHMP Kinase, C-terminal domain"/>
    <property type="match status" value="1"/>
</dbReference>
<name>A0ABD6EZ70_9BILA</name>
<reference evidence="3 4" key="1">
    <citation type="submission" date="2024-08" db="EMBL/GenBank/DDBJ databases">
        <title>Gnathostoma spinigerum genome.</title>
        <authorList>
            <person name="Gonzalez-Bertolin B."/>
            <person name="Monzon S."/>
            <person name="Zaballos A."/>
            <person name="Jimenez P."/>
            <person name="Dekumyoy P."/>
            <person name="Varona S."/>
            <person name="Cuesta I."/>
            <person name="Sumanam S."/>
            <person name="Adisakwattana P."/>
            <person name="Gasser R.B."/>
            <person name="Hernandez-Gonzalez A."/>
            <person name="Young N.D."/>
            <person name="Perteguer M.J."/>
        </authorList>
    </citation>
    <scope>NUCLEOTIDE SEQUENCE [LARGE SCALE GENOMIC DNA]</scope>
    <source>
        <strain evidence="3">AL3</strain>
        <tissue evidence="3">Liver</tissue>
    </source>
</reference>
<dbReference type="Proteomes" id="UP001608902">
    <property type="component" value="Unassembled WGS sequence"/>
</dbReference>
<dbReference type="EMBL" id="JBGFUD010010078">
    <property type="protein sequence ID" value="MFH4982781.1"/>
    <property type="molecule type" value="Genomic_DNA"/>
</dbReference>
<comment type="caution">
    <text evidence="3">The sequence shown here is derived from an EMBL/GenBank/DDBJ whole genome shotgun (WGS) entry which is preliminary data.</text>
</comment>
<dbReference type="GO" id="GO:0016301">
    <property type="term" value="F:kinase activity"/>
    <property type="evidence" value="ECO:0007669"/>
    <property type="project" value="UniProtKB-KW"/>
</dbReference>
<dbReference type="InterPro" id="IPR052203">
    <property type="entry name" value="GHMP_Kinase-Related"/>
</dbReference>
<accession>A0ABD6EZ70</accession>
<dbReference type="InterPro" id="IPR036554">
    <property type="entry name" value="GHMP_kinase_C_sf"/>
</dbReference>